<feature type="transmembrane region" description="Helical" evidence="6">
    <location>
        <begin position="29"/>
        <end position="51"/>
    </location>
</feature>
<evidence type="ECO:0000256" key="1">
    <source>
        <dbReference type="ARBA" id="ARBA00004141"/>
    </source>
</evidence>
<name>W3X1S4_PESFW</name>
<sequence length="261" mass="28870">MFNKETYVPERWHTSDEVKNVRINVPRSIIVASTTNSIMVATFVLVLLFFIGPVDDLASAPLPLVYVVYNATGSKPATNILVTLVALICYCATFNCFASVSRLVWAFARDNGLPFSGFFGYVHPGLRVPTNALLLVGIMVVLLSLIYIGSVTAFNAIISLQTLGIYASYILPISFLLWRKLRGPEPPYGPFKMGTFGIPVNIFALCYLLFMVTWMPFPSVLPVSSDNMNYAGPIFGGIIVLALGDWFLSGRKRFQMPVKVY</sequence>
<evidence type="ECO:0000256" key="2">
    <source>
        <dbReference type="ARBA" id="ARBA00022448"/>
    </source>
</evidence>
<dbReference type="RefSeq" id="XP_007835942.1">
    <property type="nucleotide sequence ID" value="XM_007837751.1"/>
</dbReference>
<dbReference type="GO" id="GO:0022857">
    <property type="term" value="F:transmembrane transporter activity"/>
    <property type="evidence" value="ECO:0007669"/>
    <property type="project" value="InterPro"/>
</dbReference>
<protein>
    <recommendedName>
        <fullName evidence="9">Amino acid permease/ SLC12A domain-containing protein</fullName>
    </recommendedName>
</protein>
<keyword evidence="4 6" id="KW-1133">Transmembrane helix</keyword>
<evidence type="ECO:0000256" key="4">
    <source>
        <dbReference type="ARBA" id="ARBA00022989"/>
    </source>
</evidence>
<dbReference type="InParanoid" id="W3X1S4"/>
<comment type="subcellular location">
    <subcellularLocation>
        <location evidence="1">Membrane</location>
        <topology evidence="1">Multi-pass membrane protein</topology>
    </subcellularLocation>
</comment>
<feature type="transmembrane region" description="Helical" evidence="6">
    <location>
        <begin position="128"/>
        <end position="148"/>
    </location>
</feature>
<proteinExistence type="predicted"/>
<dbReference type="KEGG" id="pfy:PFICI_09170"/>
<organism evidence="7 8">
    <name type="scientific">Pestalotiopsis fici (strain W106-1 / CGMCC3.15140)</name>
    <dbReference type="NCBI Taxonomy" id="1229662"/>
    <lineage>
        <taxon>Eukaryota</taxon>
        <taxon>Fungi</taxon>
        <taxon>Dikarya</taxon>
        <taxon>Ascomycota</taxon>
        <taxon>Pezizomycotina</taxon>
        <taxon>Sordariomycetes</taxon>
        <taxon>Xylariomycetidae</taxon>
        <taxon>Amphisphaeriales</taxon>
        <taxon>Sporocadaceae</taxon>
        <taxon>Pestalotiopsis</taxon>
    </lineage>
</organism>
<feature type="transmembrane region" description="Helical" evidence="6">
    <location>
        <begin position="230"/>
        <end position="248"/>
    </location>
</feature>
<dbReference type="PANTHER" id="PTHR45649:SF5">
    <property type="entry name" value="GABA TRANSPORTER (EUROFUNG)-RELATED"/>
    <property type="match status" value="1"/>
</dbReference>
<gene>
    <name evidence="7" type="ORF">PFICI_09170</name>
</gene>
<feature type="transmembrane region" description="Helical" evidence="6">
    <location>
        <begin position="190"/>
        <end position="210"/>
    </location>
</feature>
<evidence type="ECO:0000313" key="7">
    <source>
        <dbReference type="EMBL" id="ETS79317.1"/>
    </source>
</evidence>
<dbReference type="EMBL" id="KI912114">
    <property type="protein sequence ID" value="ETS79317.1"/>
    <property type="molecule type" value="Genomic_DNA"/>
</dbReference>
<evidence type="ECO:0000256" key="6">
    <source>
        <dbReference type="SAM" id="Phobius"/>
    </source>
</evidence>
<dbReference type="Pfam" id="PF13520">
    <property type="entry name" value="AA_permease_2"/>
    <property type="match status" value="1"/>
</dbReference>
<keyword evidence="8" id="KW-1185">Reference proteome</keyword>
<dbReference type="STRING" id="1229662.W3X1S4"/>
<dbReference type="OrthoDB" id="3257095at2759"/>
<dbReference type="OMA" id="AIVFCCI"/>
<reference evidence="8" key="1">
    <citation type="journal article" date="2015" name="BMC Genomics">
        <title>Genomic and transcriptomic analysis of the endophytic fungus Pestalotiopsis fici reveals its lifestyle and high potential for synthesis of natural products.</title>
        <authorList>
            <person name="Wang X."/>
            <person name="Zhang X."/>
            <person name="Liu L."/>
            <person name="Xiang M."/>
            <person name="Wang W."/>
            <person name="Sun X."/>
            <person name="Che Y."/>
            <person name="Guo L."/>
            <person name="Liu G."/>
            <person name="Guo L."/>
            <person name="Wang C."/>
            <person name="Yin W.B."/>
            <person name="Stadler M."/>
            <person name="Zhang X."/>
            <person name="Liu X."/>
        </authorList>
    </citation>
    <scope>NUCLEOTIDE SEQUENCE [LARGE SCALE GENOMIC DNA]</scope>
    <source>
        <strain evidence="8">W106-1 / CGMCC3.15140</strain>
    </source>
</reference>
<feature type="transmembrane region" description="Helical" evidence="6">
    <location>
        <begin position="80"/>
        <end position="107"/>
    </location>
</feature>
<accession>W3X1S4</accession>
<dbReference type="InterPro" id="IPR002293">
    <property type="entry name" value="AA/rel_permease1"/>
</dbReference>
<keyword evidence="5 6" id="KW-0472">Membrane</keyword>
<evidence type="ECO:0000256" key="5">
    <source>
        <dbReference type="ARBA" id="ARBA00023136"/>
    </source>
</evidence>
<dbReference type="eggNOG" id="KOG1289">
    <property type="taxonomic scope" value="Eukaryota"/>
</dbReference>
<keyword evidence="3 6" id="KW-0812">Transmembrane</keyword>
<evidence type="ECO:0008006" key="9">
    <source>
        <dbReference type="Google" id="ProtNLM"/>
    </source>
</evidence>
<dbReference type="HOGENOM" id="CLU_004495_4_4_1"/>
<dbReference type="Gene3D" id="1.20.1740.10">
    <property type="entry name" value="Amino acid/polyamine transporter I"/>
    <property type="match status" value="1"/>
</dbReference>
<feature type="transmembrane region" description="Helical" evidence="6">
    <location>
        <begin position="154"/>
        <end position="178"/>
    </location>
</feature>
<dbReference type="GO" id="GO:0016020">
    <property type="term" value="C:membrane"/>
    <property type="evidence" value="ECO:0007669"/>
    <property type="project" value="UniProtKB-SubCell"/>
</dbReference>
<dbReference type="PANTHER" id="PTHR45649">
    <property type="entry name" value="AMINO-ACID PERMEASE BAT1"/>
    <property type="match status" value="1"/>
</dbReference>
<evidence type="ECO:0000256" key="3">
    <source>
        <dbReference type="ARBA" id="ARBA00022692"/>
    </source>
</evidence>
<dbReference type="Proteomes" id="UP000030651">
    <property type="component" value="Unassembled WGS sequence"/>
</dbReference>
<dbReference type="GeneID" id="19274183"/>
<dbReference type="AlphaFoldDB" id="W3X1S4"/>
<evidence type="ECO:0000313" key="8">
    <source>
        <dbReference type="Proteomes" id="UP000030651"/>
    </source>
</evidence>
<keyword evidence="2" id="KW-0813">Transport</keyword>